<gene>
    <name evidence="2" type="ORF">IX84_01325</name>
</gene>
<comment type="caution">
    <text evidence="2">The sequence shown here is derived from an EMBL/GenBank/DDBJ whole genome shotgun (WGS) entry which is preliminary data.</text>
</comment>
<dbReference type="InterPro" id="IPR037523">
    <property type="entry name" value="VOC_core"/>
</dbReference>
<keyword evidence="3" id="KW-1185">Reference proteome</keyword>
<dbReference type="PANTHER" id="PTHR36437">
    <property type="entry name" value="GLYOXALASE/BLEOMYCIN RESISTANCE PROTEIN/DIOXYGENASE"/>
    <property type="match status" value="1"/>
</dbReference>
<dbReference type="RefSeq" id="WP_044215877.1">
    <property type="nucleotide sequence ID" value="NZ_JBKAGJ010000005.1"/>
</dbReference>
<dbReference type="GO" id="GO:0051213">
    <property type="term" value="F:dioxygenase activity"/>
    <property type="evidence" value="ECO:0007669"/>
    <property type="project" value="UniProtKB-KW"/>
</dbReference>
<dbReference type="Gene3D" id="3.10.180.10">
    <property type="entry name" value="2,3-Dihydroxybiphenyl 1,2-Dioxygenase, domain 1"/>
    <property type="match status" value="1"/>
</dbReference>
<dbReference type="OrthoDB" id="9794917at2"/>
<dbReference type="CDD" id="cd07263">
    <property type="entry name" value="VOC_like"/>
    <property type="match status" value="1"/>
</dbReference>
<dbReference type="STRING" id="1524460.IX84_01325"/>
<dbReference type="EMBL" id="JPOS01000003">
    <property type="protein sequence ID" value="KGE89702.1"/>
    <property type="molecule type" value="Genomic_DNA"/>
</dbReference>
<dbReference type="InterPro" id="IPR004360">
    <property type="entry name" value="Glyas_Fos-R_dOase_dom"/>
</dbReference>
<name>A0A098SFH2_9BACT</name>
<feature type="domain" description="VOC" evidence="1">
    <location>
        <begin position="4"/>
        <end position="128"/>
    </location>
</feature>
<evidence type="ECO:0000259" key="1">
    <source>
        <dbReference type="PROSITE" id="PS51819"/>
    </source>
</evidence>
<dbReference type="PROSITE" id="PS51819">
    <property type="entry name" value="VOC"/>
    <property type="match status" value="1"/>
</dbReference>
<keyword evidence="2" id="KW-0223">Dioxygenase</keyword>
<dbReference type="Proteomes" id="UP000029736">
    <property type="component" value="Unassembled WGS sequence"/>
</dbReference>
<dbReference type="AlphaFoldDB" id="A0A098SFH2"/>
<sequence length="130" mass="15045">MKQHLARIALLVRDYDEAIEFFVQKMGFTLLEDTPRSPTKRWVAVAPPGQPECSLLLAKAKDEEQVQYIGKQGGGRVFLFLHTDDIQRDYEQYRAAGVHFEETPRQEAFGTGAIFQDLYGNRWELIERKI</sequence>
<dbReference type="InterPro" id="IPR029068">
    <property type="entry name" value="Glyas_Bleomycin-R_OHBP_Dase"/>
</dbReference>
<evidence type="ECO:0000313" key="2">
    <source>
        <dbReference type="EMBL" id="KGE89702.1"/>
    </source>
</evidence>
<evidence type="ECO:0000313" key="3">
    <source>
        <dbReference type="Proteomes" id="UP000029736"/>
    </source>
</evidence>
<proteinExistence type="predicted"/>
<dbReference type="SUPFAM" id="SSF54593">
    <property type="entry name" value="Glyoxalase/Bleomycin resistance protein/Dihydroxybiphenyl dioxygenase"/>
    <property type="match status" value="1"/>
</dbReference>
<keyword evidence="2" id="KW-0560">Oxidoreductase</keyword>
<reference evidence="2 3" key="1">
    <citation type="journal article" date="2014" name="Int. J. Syst. Evol. Microbiol.">
        <title>Phaeodactylibacter xiamenensis gen. nov., sp. nov., a member of the family Saprospiraceae isolated from the marine alga Phaeodactylum tricornutum.</title>
        <authorList>
            <person name="Chen Z.Jr."/>
            <person name="Lei X."/>
            <person name="Lai Q."/>
            <person name="Li Y."/>
            <person name="Zhang B."/>
            <person name="Zhang J."/>
            <person name="Zhang H."/>
            <person name="Yang L."/>
            <person name="Zheng W."/>
            <person name="Tian Y."/>
            <person name="Yu Z."/>
            <person name="Xu H.Jr."/>
            <person name="Zheng T."/>
        </authorList>
    </citation>
    <scope>NUCLEOTIDE SEQUENCE [LARGE SCALE GENOMIC DNA]</scope>
    <source>
        <strain evidence="2 3">KD52</strain>
    </source>
</reference>
<dbReference type="PANTHER" id="PTHR36437:SF2">
    <property type="entry name" value="GLYOXALASE_BLEOMYCIN RESISTANCE PROTEIN_DIOXYGENASE"/>
    <property type="match status" value="1"/>
</dbReference>
<accession>A0A098SFH2</accession>
<dbReference type="Pfam" id="PF00903">
    <property type="entry name" value="Glyoxalase"/>
    <property type="match status" value="1"/>
</dbReference>
<protein>
    <submittedName>
        <fullName evidence="2">Extradiol dioxygenase</fullName>
    </submittedName>
</protein>
<organism evidence="2 3">
    <name type="scientific">Phaeodactylibacter xiamenensis</name>
    <dbReference type="NCBI Taxonomy" id="1524460"/>
    <lineage>
        <taxon>Bacteria</taxon>
        <taxon>Pseudomonadati</taxon>
        <taxon>Bacteroidota</taxon>
        <taxon>Saprospiria</taxon>
        <taxon>Saprospirales</taxon>
        <taxon>Haliscomenobacteraceae</taxon>
        <taxon>Phaeodactylibacter</taxon>
    </lineage>
</organism>